<dbReference type="EMBL" id="CP036433">
    <property type="protein sequence ID" value="QDU95664.1"/>
    <property type="molecule type" value="Genomic_DNA"/>
</dbReference>
<evidence type="ECO:0000256" key="2">
    <source>
        <dbReference type="SAM" id="Phobius"/>
    </source>
</evidence>
<evidence type="ECO:0000313" key="3">
    <source>
        <dbReference type="EMBL" id="QDU95664.1"/>
    </source>
</evidence>
<organism evidence="3 4">
    <name type="scientific">Lignipirellula cremea</name>
    <dbReference type="NCBI Taxonomy" id="2528010"/>
    <lineage>
        <taxon>Bacteria</taxon>
        <taxon>Pseudomonadati</taxon>
        <taxon>Planctomycetota</taxon>
        <taxon>Planctomycetia</taxon>
        <taxon>Pirellulales</taxon>
        <taxon>Pirellulaceae</taxon>
        <taxon>Lignipirellula</taxon>
    </lineage>
</organism>
<feature type="transmembrane region" description="Helical" evidence="2">
    <location>
        <begin position="242"/>
        <end position="266"/>
    </location>
</feature>
<keyword evidence="2" id="KW-0812">Transmembrane</keyword>
<evidence type="ECO:0000313" key="4">
    <source>
        <dbReference type="Proteomes" id="UP000317648"/>
    </source>
</evidence>
<proteinExistence type="predicted"/>
<sequence>MQKEIFAARLATVRQLADSVLLDRVSALQSEVAHQARVRNAQVDGLAALVAAQAQFNTVMASKNLLDFVDVEPQRYANAKFFDFINLEYLSQNWRLILQNIDVVREVASYLYGVADGLTSGALSAVATSLNIDTSSLTSSWAYTYGFVQGIVSQIILTSGVSGSCGVLFWVFKAVDIIHAAAVIHQKVEKFNQTGELGWMDAVELAFVTMAVLRMPQCFIAGTQVLVADHVLEVAAETTEDLLALLLPSLTIAAGAATLAGVGLAIHRRKTQQDGLPPGGPPRKSTTRNLLENGAQLMDDLVDDVLYGFGASPAPQLAGLPADWEDFMDDALCQATHAPLSSTPPPSTTPALRRFFSLAEREIAAASAPDDSPVTDDSHTTETNSSTSQKSSSWLSGGILASLLLTLLFGSAWAWTANRDKPAPTVTSQTVYTTRNIEDIEVGDTVVSFNEETGENQVKPVTDAFDRVSDHLRILEIETADGELQTLETTNEHPFFTPHSGWVNAGELQVGDTVLDHQRQAATVRRTEYEPHPEGVAVYNLTVADSHTYFAGEQRSESSPFLVHNTCVSSLKGVHSTDKHMNRIANEIRDAVSQAKKALKAGGTGGTAWGKIYQNVKGSGGWFERVAKGNAIQQIADTRLLNNRFLTKAGVVFNRKHLLSTPGSGKLLRPDYQVRLANGKLGIIDITTPGQAGKIIKYDGPDILHLINILY</sequence>
<reference evidence="3 4" key="1">
    <citation type="submission" date="2019-02" db="EMBL/GenBank/DDBJ databases">
        <title>Deep-cultivation of Planctomycetes and their phenomic and genomic characterization uncovers novel biology.</title>
        <authorList>
            <person name="Wiegand S."/>
            <person name="Jogler M."/>
            <person name="Boedeker C."/>
            <person name="Pinto D."/>
            <person name="Vollmers J."/>
            <person name="Rivas-Marin E."/>
            <person name="Kohn T."/>
            <person name="Peeters S.H."/>
            <person name="Heuer A."/>
            <person name="Rast P."/>
            <person name="Oberbeckmann S."/>
            <person name="Bunk B."/>
            <person name="Jeske O."/>
            <person name="Meyerdierks A."/>
            <person name="Storesund J.E."/>
            <person name="Kallscheuer N."/>
            <person name="Luecker S."/>
            <person name="Lage O.M."/>
            <person name="Pohl T."/>
            <person name="Merkel B.J."/>
            <person name="Hornburger P."/>
            <person name="Mueller R.-W."/>
            <person name="Bruemmer F."/>
            <person name="Labrenz M."/>
            <person name="Spormann A.M."/>
            <person name="Op den Camp H."/>
            <person name="Overmann J."/>
            <person name="Amann R."/>
            <person name="Jetten M.S.M."/>
            <person name="Mascher T."/>
            <person name="Medema M.H."/>
            <person name="Devos D.P."/>
            <person name="Kaster A.-K."/>
            <person name="Ovreas L."/>
            <person name="Rohde M."/>
            <person name="Galperin M.Y."/>
            <person name="Jogler C."/>
        </authorList>
    </citation>
    <scope>NUCLEOTIDE SEQUENCE [LARGE SCALE GENOMIC DNA]</scope>
    <source>
        <strain evidence="3 4">Pla85_3_4</strain>
    </source>
</reference>
<feature type="compositionally biased region" description="Low complexity" evidence="1">
    <location>
        <begin position="381"/>
        <end position="393"/>
    </location>
</feature>
<feature type="region of interest" description="Disordered" evidence="1">
    <location>
        <begin position="366"/>
        <end position="393"/>
    </location>
</feature>
<dbReference type="KEGG" id="lcre:Pla8534_34810"/>
<protein>
    <submittedName>
        <fullName evidence="3">Uncharacterized protein</fullName>
    </submittedName>
</protein>
<dbReference type="SUPFAM" id="SSF51294">
    <property type="entry name" value="Hedgehog/intein (Hint) domain"/>
    <property type="match status" value="1"/>
</dbReference>
<dbReference type="Pfam" id="PF07591">
    <property type="entry name" value="PT-HINT"/>
    <property type="match status" value="1"/>
</dbReference>
<dbReference type="Proteomes" id="UP000317648">
    <property type="component" value="Chromosome"/>
</dbReference>
<gene>
    <name evidence="3" type="ORF">Pla8534_34810</name>
</gene>
<dbReference type="InterPro" id="IPR030934">
    <property type="entry name" value="Intein_C"/>
</dbReference>
<dbReference type="PROSITE" id="PS50818">
    <property type="entry name" value="INTEIN_C_TER"/>
    <property type="match status" value="1"/>
</dbReference>
<dbReference type="NCBIfam" id="TIGR01443">
    <property type="entry name" value="intein_Cterm"/>
    <property type="match status" value="1"/>
</dbReference>
<evidence type="ECO:0000256" key="1">
    <source>
        <dbReference type="SAM" id="MobiDB-lite"/>
    </source>
</evidence>
<name>A0A518DV08_9BACT</name>
<dbReference type="AlphaFoldDB" id="A0A518DV08"/>
<keyword evidence="4" id="KW-1185">Reference proteome</keyword>
<keyword evidence="2" id="KW-1133">Transmembrane helix</keyword>
<dbReference type="CDD" id="cd00081">
    <property type="entry name" value="Hint"/>
    <property type="match status" value="1"/>
</dbReference>
<dbReference type="InterPro" id="IPR036844">
    <property type="entry name" value="Hint_dom_sf"/>
</dbReference>
<feature type="transmembrane region" description="Helical" evidence="2">
    <location>
        <begin position="394"/>
        <end position="415"/>
    </location>
</feature>
<keyword evidence="2" id="KW-0472">Membrane</keyword>
<accession>A0A518DV08</accession>
<dbReference type="Gene3D" id="2.170.16.10">
    <property type="entry name" value="Hedgehog/Intein (Hint) domain"/>
    <property type="match status" value="1"/>
</dbReference>